<accession>A0ABQ9TSN3</accession>
<proteinExistence type="predicted"/>
<sequence length="77" mass="8261">MLPASQLTRGSSPGAGPDDSTTFFQGLYCVSVNCMDNAEAQFTTALRVRCRPSLLLGQATLLSKESGVVCDEDSCWR</sequence>
<name>A0ABQ9TSN3_SAGOE</name>
<keyword evidence="2" id="KW-1185">Reference proteome</keyword>
<evidence type="ECO:0000313" key="1">
    <source>
        <dbReference type="EMBL" id="KAK2087808.1"/>
    </source>
</evidence>
<dbReference type="EMBL" id="JASSZA010000019">
    <property type="protein sequence ID" value="KAK2087808.1"/>
    <property type="molecule type" value="Genomic_DNA"/>
</dbReference>
<protein>
    <submittedName>
        <fullName evidence="1">Uncharacterized protein</fullName>
    </submittedName>
</protein>
<comment type="caution">
    <text evidence="1">The sequence shown here is derived from an EMBL/GenBank/DDBJ whole genome shotgun (WGS) entry which is preliminary data.</text>
</comment>
<gene>
    <name evidence="1" type="ORF">P7K49_033715</name>
</gene>
<organism evidence="1 2">
    <name type="scientific">Saguinus oedipus</name>
    <name type="common">Cotton-top tamarin</name>
    <name type="synonym">Oedipomidas oedipus</name>
    <dbReference type="NCBI Taxonomy" id="9490"/>
    <lineage>
        <taxon>Eukaryota</taxon>
        <taxon>Metazoa</taxon>
        <taxon>Chordata</taxon>
        <taxon>Craniata</taxon>
        <taxon>Vertebrata</taxon>
        <taxon>Euteleostomi</taxon>
        <taxon>Mammalia</taxon>
        <taxon>Eutheria</taxon>
        <taxon>Euarchontoglires</taxon>
        <taxon>Primates</taxon>
        <taxon>Haplorrhini</taxon>
        <taxon>Platyrrhini</taxon>
        <taxon>Cebidae</taxon>
        <taxon>Callitrichinae</taxon>
        <taxon>Saguinus</taxon>
    </lineage>
</organism>
<reference evidence="1 2" key="1">
    <citation type="submission" date="2023-05" db="EMBL/GenBank/DDBJ databases">
        <title>B98-5 Cell Line De Novo Hybrid Assembly: An Optical Mapping Approach.</title>
        <authorList>
            <person name="Kananen K."/>
            <person name="Auerbach J.A."/>
            <person name="Kautto E."/>
            <person name="Blachly J.S."/>
        </authorList>
    </citation>
    <scope>NUCLEOTIDE SEQUENCE [LARGE SCALE GENOMIC DNA]</scope>
    <source>
        <strain evidence="1">B95-8</strain>
        <tissue evidence="1">Cell line</tissue>
    </source>
</reference>
<evidence type="ECO:0000313" key="2">
    <source>
        <dbReference type="Proteomes" id="UP001266305"/>
    </source>
</evidence>
<dbReference type="Proteomes" id="UP001266305">
    <property type="component" value="Unassembled WGS sequence"/>
</dbReference>